<gene>
    <name evidence="6" type="ORF">NE663_10105</name>
</gene>
<comment type="caution">
    <text evidence="6">The sequence shown here is derived from an EMBL/GenBank/DDBJ whole genome shotgun (WGS) entry which is preliminary data.</text>
</comment>
<dbReference type="SFLD" id="SFLDS00003">
    <property type="entry name" value="Haloacid_Dehalogenase"/>
    <property type="match status" value="1"/>
</dbReference>
<dbReference type="InterPro" id="IPR006439">
    <property type="entry name" value="HAD-SF_hydro_IA"/>
</dbReference>
<protein>
    <submittedName>
        <fullName evidence="6">HAD family phosphatase</fullName>
    </submittedName>
</protein>
<proteinExistence type="inferred from homology"/>
<dbReference type="InterPro" id="IPR023198">
    <property type="entry name" value="PGP-like_dom2"/>
</dbReference>
<evidence type="ECO:0000256" key="1">
    <source>
        <dbReference type="ARBA" id="ARBA00001946"/>
    </source>
</evidence>
<dbReference type="SFLD" id="SFLDG01129">
    <property type="entry name" value="C1.5:_HAD__Beta-PGM__Phosphata"/>
    <property type="match status" value="1"/>
</dbReference>
<reference evidence="6 7" key="1">
    <citation type="submission" date="2022-06" db="EMBL/GenBank/DDBJ databases">
        <title>Isolation of gut microbiota from human fecal samples.</title>
        <authorList>
            <person name="Pamer E.G."/>
            <person name="Barat B."/>
            <person name="Waligurski E."/>
            <person name="Medina S."/>
            <person name="Paddock L."/>
            <person name="Mostad J."/>
        </authorList>
    </citation>
    <scope>NUCLEOTIDE SEQUENCE [LARGE SCALE GENOMIC DNA]</scope>
    <source>
        <strain evidence="6 7">DFI.6.1</strain>
    </source>
</reference>
<evidence type="ECO:0000256" key="2">
    <source>
        <dbReference type="ARBA" id="ARBA00006171"/>
    </source>
</evidence>
<name>A0ABT1SNP4_9FIRM</name>
<dbReference type="PANTHER" id="PTHR46193">
    <property type="entry name" value="6-PHOSPHOGLUCONATE PHOSPHATASE"/>
    <property type="match status" value="1"/>
</dbReference>
<dbReference type="Gene3D" id="3.40.50.1000">
    <property type="entry name" value="HAD superfamily/HAD-like"/>
    <property type="match status" value="1"/>
</dbReference>
<evidence type="ECO:0000313" key="6">
    <source>
        <dbReference type="EMBL" id="MCQ5122603.1"/>
    </source>
</evidence>
<keyword evidence="3" id="KW-0479">Metal-binding</keyword>
<dbReference type="EMBL" id="JANGCH010000020">
    <property type="protein sequence ID" value="MCQ5122603.1"/>
    <property type="molecule type" value="Genomic_DNA"/>
</dbReference>
<evidence type="ECO:0000256" key="4">
    <source>
        <dbReference type="ARBA" id="ARBA00022842"/>
    </source>
</evidence>
<dbReference type="InterPro" id="IPR051600">
    <property type="entry name" value="Beta-PGM-like"/>
</dbReference>
<dbReference type="Proteomes" id="UP001524435">
    <property type="component" value="Unassembled WGS sequence"/>
</dbReference>
<dbReference type="Pfam" id="PF00702">
    <property type="entry name" value="Hydrolase"/>
    <property type="match status" value="1"/>
</dbReference>
<sequence length="220" mass="24763">MKQIKGVIFDFNGTLFFDGPKHLAAWTALVEEVRGTPLSEEEKELVVGPPNLHILKTLFPQISEREAKRLSARKEAIYRALCKQDPAFTHLVKGAQALFDELKKQQIPFTIASASIAENIRFFISTFHLDRWIEPSMIVYDDGYHKDKSAMYWHAARNLRVPPQNCIIFEDSLSGIRHAKAVSAALICALGDAHLATKQKQAGADLTIADFDQFDRALLK</sequence>
<accession>A0ABT1SNP4</accession>
<keyword evidence="4" id="KW-0460">Magnesium</keyword>
<evidence type="ECO:0000313" key="7">
    <source>
        <dbReference type="Proteomes" id="UP001524435"/>
    </source>
</evidence>
<dbReference type="RefSeq" id="WP_178199937.1">
    <property type="nucleotide sequence ID" value="NZ_CANTYB010000022.1"/>
</dbReference>
<comment type="cofactor">
    <cofactor evidence="1">
        <name>Mg(2+)</name>
        <dbReference type="ChEBI" id="CHEBI:18420"/>
    </cofactor>
</comment>
<dbReference type="InterPro" id="IPR036412">
    <property type="entry name" value="HAD-like_sf"/>
</dbReference>
<keyword evidence="5" id="KW-0119">Carbohydrate metabolism</keyword>
<dbReference type="SUPFAM" id="SSF56784">
    <property type="entry name" value="HAD-like"/>
    <property type="match status" value="1"/>
</dbReference>
<dbReference type="Gene3D" id="1.10.150.240">
    <property type="entry name" value="Putative phosphatase, domain 2"/>
    <property type="match status" value="1"/>
</dbReference>
<dbReference type="InterPro" id="IPR023214">
    <property type="entry name" value="HAD_sf"/>
</dbReference>
<evidence type="ECO:0000256" key="5">
    <source>
        <dbReference type="ARBA" id="ARBA00023277"/>
    </source>
</evidence>
<dbReference type="NCBIfam" id="TIGR01509">
    <property type="entry name" value="HAD-SF-IA-v3"/>
    <property type="match status" value="1"/>
</dbReference>
<evidence type="ECO:0000256" key="3">
    <source>
        <dbReference type="ARBA" id="ARBA00022723"/>
    </source>
</evidence>
<dbReference type="PANTHER" id="PTHR46193:SF18">
    <property type="entry name" value="HEXITOL PHOSPHATASE B"/>
    <property type="match status" value="1"/>
</dbReference>
<comment type="similarity">
    <text evidence="2">Belongs to the HAD-like hydrolase superfamily. CbbY/CbbZ/Gph/YieH family.</text>
</comment>
<organism evidence="6 7">
    <name type="scientific">Massilicoli timonensis</name>
    <dbReference type="NCBI Taxonomy" id="2015901"/>
    <lineage>
        <taxon>Bacteria</taxon>
        <taxon>Bacillati</taxon>
        <taxon>Bacillota</taxon>
        <taxon>Erysipelotrichia</taxon>
        <taxon>Erysipelotrichales</taxon>
        <taxon>Erysipelotrichaceae</taxon>
        <taxon>Massilicoli</taxon>
    </lineage>
</organism>
<dbReference type="CDD" id="cd07505">
    <property type="entry name" value="HAD_BPGM-like"/>
    <property type="match status" value="1"/>
</dbReference>
<keyword evidence="7" id="KW-1185">Reference proteome</keyword>